<dbReference type="PANTHER" id="PTHR43877">
    <property type="entry name" value="AMINOALKYLPHOSPHONATE N-ACETYLTRANSFERASE-RELATED-RELATED"/>
    <property type="match status" value="1"/>
</dbReference>
<keyword evidence="1 4" id="KW-0808">Transferase</keyword>
<dbReference type="OrthoDB" id="9803233at2"/>
<accession>A0A2T5YCZ6</accession>
<sequence length="152" mass="17216">MLQIIRTDSNNPDFRLLVSLLDQDLAVRDGAEHAFYAQYNKLVKIQQVVMAYQEGMAVGCGAIKPFETGVAEVKRMYVREELRGQGIARQVMQELERWAAELGYTSCILETGKKQPEAISLYQKCGYTLIPNYGQYKGVENSVCMQKQLVKV</sequence>
<dbReference type="AlphaFoldDB" id="A0A2T5YCZ6"/>
<evidence type="ECO:0000256" key="1">
    <source>
        <dbReference type="ARBA" id="ARBA00022679"/>
    </source>
</evidence>
<dbReference type="Pfam" id="PF00583">
    <property type="entry name" value="Acetyltransf_1"/>
    <property type="match status" value="1"/>
</dbReference>
<dbReference type="Gene3D" id="3.40.630.30">
    <property type="match status" value="1"/>
</dbReference>
<dbReference type="RefSeq" id="WP_108213320.1">
    <property type="nucleotide sequence ID" value="NZ_QBKI01000011.1"/>
</dbReference>
<keyword evidence="2" id="KW-0012">Acyltransferase</keyword>
<dbReference type="InterPro" id="IPR000182">
    <property type="entry name" value="GNAT_dom"/>
</dbReference>
<protein>
    <submittedName>
        <fullName evidence="4">Acetyltransferase (GNAT) family protein</fullName>
    </submittedName>
</protein>
<proteinExistence type="predicted"/>
<comment type="caution">
    <text evidence="4">The sequence shown here is derived from an EMBL/GenBank/DDBJ whole genome shotgun (WGS) entry which is preliminary data.</text>
</comment>
<dbReference type="PROSITE" id="PS51186">
    <property type="entry name" value="GNAT"/>
    <property type="match status" value="1"/>
</dbReference>
<keyword evidence="5" id="KW-1185">Reference proteome</keyword>
<dbReference type="GO" id="GO:0016747">
    <property type="term" value="F:acyltransferase activity, transferring groups other than amino-acyl groups"/>
    <property type="evidence" value="ECO:0007669"/>
    <property type="project" value="InterPro"/>
</dbReference>
<gene>
    <name evidence="4" type="ORF">C8N40_11154</name>
</gene>
<evidence type="ECO:0000313" key="5">
    <source>
        <dbReference type="Proteomes" id="UP000244225"/>
    </source>
</evidence>
<dbReference type="EMBL" id="QBKI01000011">
    <property type="protein sequence ID" value="PTX14389.1"/>
    <property type="molecule type" value="Genomic_DNA"/>
</dbReference>
<dbReference type="InterPro" id="IPR050832">
    <property type="entry name" value="Bact_Acetyltransf"/>
</dbReference>
<feature type="domain" description="N-acetyltransferase" evidence="3">
    <location>
        <begin position="3"/>
        <end position="150"/>
    </location>
</feature>
<organism evidence="4 5">
    <name type="scientific">Pontibacter mucosus</name>
    <dbReference type="NCBI Taxonomy" id="1649266"/>
    <lineage>
        <taxon>Bacteria</taxon>
        <taxon>Pseudomonadati</taxon>
        <taxon>Bacteroidota</taxon>
        <taxon>Cytophagia</taxon>
        <taxon>Cytophagales</taxon>
        <taxon>Hymenobacteraceae</taxon>
        <taxon>Pontibacter</taxon>
    </lineage>
</organism>
<dbReference type="InterPro" id="IPR016181">
    <property type="entry name" value="Acyl_CoA_acyltransferase"/>
</dbReference>
<name>A0A2T5YCZ6_9BACT</name>
<evidence type="ECO:0000256" key="2">
    <source>
        <dbReference type="ARBA" id="ARBA00023315"/>
    </source>
</evidence>
<dbReference type="PANTHER" id="PTHR43877:SF2">
    <property type="entry name" value="AMINOALKYLPHOSPHONATE N-ACETYLTRANSFERASE-RELATED"/>
    <property type="match status" value="1"/>
</dbReference>
<reference evidence="4 5" key="1">
    <citation type="submission" date="2018-04" db="EMBL/GenBank/DDBJ databases">
        <title>Genomic Encyclopedia of Archaeal and Bacterial Type Strains, Phase II (KMG-II): from individual species to whole genera.</title>
        <authorList>
            <person name="Goeker M."/>
        </authorList>
    </citation>
    <scope>NUCLEOTIDE SEQUENCE [LARGE SCALE GENOMIC DNA]</scope>
    <source>
        <strain evidence="4 5">DSM 100162</strain>
    </source>
</reference>
<evidence type="ECO:0000259" key="3">
    <source>
        <dbReference type="PROSITE" id="PS51186"/>
    </source>
</evidence>
<evidence type="ECO:0000313" key="4">
    <source>
        <dbReference type="EMBL" id="PTX14389.1"/>
    </source>
</evidence>
<dbReference type="SUPFAM" id="SSF55729">
    <property type="entry name" value="Acyl-CoA N-acyltransferases (Nat)"/>
    <property type="match status" value="1"/>
</dbReference>
<dbReference type="Proteomes" id="UP000244225">
    <property type="component" value="Unassembled WGS sequence"/>
</dbReference>
<dbReference type="CDD" id="cd04301">
    <property type="entry name" value="NAT_SF"/>
    <property type="match status" value="1"/>
</dbReference>